<evidence type="ECO:0008006" key="2">
    <source>
        <dbReference type="Google" id="ProtNLM"/>
    </source>
</evidence>
<comment type="caution">
    <text evidence="1">The sequence shown here is derived from an EMBL/GenBank/DDBJ whole genome shotgun (WGS) entry which is preliminary data.</text>
</comment>
<name>A0A6G4A3D6_9BACL</name>
<organism evidence="1">
    <name type="scientific">Paenibacillus sp. SYP-B3998</name>
    <dbReference type="NCBI Taxonomy" id="2678564"/>
    <lineage>
        <taxon>Bacteria</taxon>
        <taxon>Bacillati</taxon>
        <taxon>Bacillota</taxon>
        <taxon>Bacilli</taxon>
        <taxon>Bacillales</taxon>
        <taxon>Paenibacillaceae</taxon>
        <taxon>Paenibacillus</taxon>
    </lineage>
</organism>
<gene>
    <name evidence="1" type="ORF">GK047_22850</name>
</gene>
<proteinExistence type="predicted"/>
<sequence length="404" mass="46346">MNTRPILIPEYMKAFQCIGSECEDTCCAGWKVSVDEKTFSSYRNIKKSALKDELKKNVTRNRSNSTSENYAKIRMDKEGACTLLDENRLCTIQKELGPELLSNTCAIYPRVLNKVDRTVEKSATLSCPEAARLVLLNENGIHFFEEEEPADTPGFMNQSFSTAKGNELFWDLRIFSIRIMQDRATSVENRLIVLGLFFQKLSNIANVELEIQLPKIMSEYLSSISDDAFLTSIENMPSNLSFQLSVCKSLINYRFSSGVTSKRYIECLQEMLEGLNFNDDANLEEVKSLYTDAFEKYYKPFVEQHSYILENFLVNYIFKNLFPYNQKKFFESYVMLIVNFALLKLHLIGMAKYNEGLSTEIVIKLIQSLSKIVDHDLRYLADVQDVLTDSGYTTMAHMAVLLKS</sequence>
<protein>
    <recommendedName>
        <fullName evidence="2">Lysine-N-methylase</fullName>
    </recommendedName>
</protein>
<reference evidence="1" key="1">
    <citation type="submission" date="2020-02" db="EMBL/GenBank/DDBJ databases">
        <authorList>
            <person name="Shen X.-R."/>
            <person name="Zhang Y.-X."/>
        </authorList>
    </citation>
    <scope>NUCLEOTIDE SEQUENCE</scope>
    <source>
        <strain evidence="1">SYP-B3998</strain>
    </source>
</reference>
<dbReference type="EMBL" id="JAAIKC010000011">
    <property type="protein sequence ID" value="NEW08840.1"/>
    <property type="molecule type" value="Genomic_DNA"/>
</dbReference>
<accession>A0A6G4A3D6</accession>
<dbReference type="NCBIfam" id="NF038110">
    <property type="entry name" value="Lys_methyl_FliB"/>
    <property type="match status" value="1"/>
</dbReference>
<dbReference type="AlphaFoldDB" id="A0A6G4A3D6"/>
<evidence type="ECO:0000313" key="1">
    <source>
        <dbReference type="EMBL" id="NEW08840.1"/>
    </source>
</evidence>
<dbReference type="RefSeq" id="WP_163952113.1">
    <property type="nucleotide sequence ID" value="NZ_JAAIKC010000011.1"/>
</dbReference>